<dbReference type="AlphaFoldDB" id="A0AAU9J121"/>
<comment type="caution">
    <text evidence="1">The sequence shown here is derived from an EMBL/GenBank/DDBJ whole genome shotgun (WGS) entry which is preliminary data.</text>
</comment>
<accession>A0AAU9J121</accession>
<gene>
    <name evidence="1" type="ORF">BSTOLATCC_MIC26454</name>
</gene>
<dbReference type="EMBL" id="CAJZBQ010000025">
    <property type="protein sequence ID" value="CAG9320540.1"/>
    <property type="molecule type" value="Genomic_DNA"/>
</dbReference>
<name>A0AAU9J121_9CILI</name>
<reference evidence="1" key="1">
    <citation type="submission" date="2021-09" db="EMBL/GenBank/DDBJ databases">
        <authorList>
            <consortium name="AG Swart"/>
            <person name="Singh M."/>
            <person name="Singh A."/>
            <person name="Seah K."/>
            <person name="Emmerich C."/>
        </authorList>
    </citation>
    <scope>NUCLEOTIDE SEQUENCE</scope>
    <source>
        <strain evidence="1">ATCC30299</strain>
    </source>
</reference>
<evidence type="ECO:0000313" key="2">
    <source>
        <dbReference type="Proteomes" id="UP001162131"/>
    </source>
</evidence>
<proteinExistence type="predicted"/>
<keyword evidence="2" id="KW-1185">Reference proteome</keyword>
<organism evidence="1 2">
    <name type="scientific">Blepharisma stoltei</name>
    <dbReference type="NCBI Taxonomy" id="1481888"/>
    <lineage>
        <taxon>Eukaryota</taxon>
        <taxon>Sar</taxon>
        <taxon>Alveolata</taxon>
        <taxon>Ciliophora</taxon>
        <taxon>Postciliodesmatophora</taxon>
        <taxon>Heterotrichea</taxon>
        <taxon>Heterotrichida</taxon>
        <taxon>Blepharismidae</taxon>
        <taxon>Blepharisma</taxon>
    </lineage>
</organism>
<protein>
    <recommendedName>
        <fullName evidence="3">COX assembly mitochondrial protein</fullName>
    </recommendedName>
</protein>
<sequence>MHLLGEYFDEREWQLDFETPFYIIRKETLTNYSGYSATKGIKETMSSMYLACTKYDRMYRQCINTFGAELITDMFNKKHADCNRILESFSNCVRNHQWFHETKKYFPERFGAWKGMKDYKGLGGSTYITPQDI</sequence>
<evidence type="ECO:0008006" key="3">
    <source>
        <dbReference type="Google" id="ProtNLM"/>
    </source>
</evidence>
<evidence type="ECO:0000313" key="1">
    <source>
        <dbReference type="EMBL" id="CAG9320540.1"/>
    </source>
</evidence>
<dbReference type="Proteomes" id="UP001162131">
    <property type="component" value="Unassembled WGS sequence"/>
</dbReference>